<accession>A0ABW2XM27</accession>
<reference evidence="5" key="1">
    <citation type="journal article" date="2019" name="Int. J. Syst. Evol. Microbiol.">
        <title>The Global Catalogue of Microorganisms (GCM) 10K type strain sequencing project: providing services to taxonomists for standard genome sequencing and annotation.</title>
        <authorList>
            <consortium name="The Broad Institute Genomics Platform"/>
            <consortium name="The Broad Institute Genome Sequencing Center for Infectious Disease"/>
            <person name="Wu L."/>
            <person name="Ma J."/>
        </authorList>
    </citation>
    <scope>NUCLEOTIDE SEQUENCE [LARGE SCALE GENOMIC DNA]</scope>
    <source>
        <strain evidence="5">JCM 9371</strain>
    </source>
</reference>
<dbReference type="Pfam" id="PF13354">
    <property type="entry name" value="Beta-lactamase2"/>
    <property type="match status" value="1"/>
</dbReference>
<comment type="caution">
    <text evidence="4">The sequence shown here is derived from an EMBL/GenBank/DDBJ whole genome shotgun (WGS) entry which is preliminary data.</text>
</comment>
<sequence>MRRHFTVLLIAASAVVSTGAGLMAALVMRDGPDTDRTRPAEQADAPRTPHSGDHAADIAAGSRDTAKDTLRRLRFDPARLRRTVQAYLAGRPAKAGVMALDLRTGRAFGHNENARFVIASVMKVDILTGLLLQRQGRHRDLSTEERDLADRMIRESDNTAADALYARSGYGTGIQRANRHLGLRSTTPFTTSWGSSLTSPADQVRLLSALTTSTSPLGAPGRAYVLGLMGSVLHEQAWGISKAALSGERVALKNGWTPVHHQGHGWAVNSIGRITGPDHDFLVAACSAESPTMESGVTTIEQLTTMVVSSMR</sequence>
<dbReference type="InterPro" id="IPR000871">
    <property type="entry name" value="Beta-lactam_class-A"/>
</dbReference>
<keyword evidence="4" id="KW-0378">Hydrolase</keyword>
<feature type="chain" id="PRO_5046518526" evidence="2">
    <location>
        <begin position="25"/>
        <end position="312"/>
    </location>
</feature>
<dbReference type="PANTHER" id="PTHR35333:SF3">
    <property type="entry name" value="BETA-LACTAMASE-TYPE TRANSPEPTIDASE FOLD CONTAINING PROTEIN"/>
    <property type="match status" value="1"/>
</dbReference>
<proteinExistence type="predicted"/>
<evidence type="ECO:0000256" key="2">
    <source>
        <dbReference type="SAM" id="SignalP"/>
    </source>
</evidence>
<dbReference type="GO" id="GO:0016787">
    <property type="term" value="F:hydrolase activity"/>
    <property type="evidence" value="ECO:0007669"/>
    <property type="project" value="UniProtKB-KW"/>
</dbReference>
<dbReference type="PANTHER" id="PTHR35333">
    <property type="entry name" value="BETA-LACTAMASE"/>
    <property type="match status" value="1"/>
</dbReference>
<gene>
    <name evidence="4" type="ORF">ACFQZM_13470</name>
</gene>
<keyword evidence="5" id="KW-1185">Reference proteome</keyword>
<dbReference type="RefSeq" id="WP_131755530.1">
    <property type="nucleotide sequence ID" value="NZ_CAACUY010000006.1"/>
</dbReference>
<feature type="compositionally biased region" description="Basic and acidic residues" evidence="1">
    <location>
        <begin position="31"/>
        <end position="41"/>
    </location>
</feature>
<organism evidence="4 5">
    <name type="scientific">Actinomadura fibrosa</name>
    <dbReference type="NCBI Taxonomy" id="111802"/>
    <lineage>
        <taxon>Bacteria</taxon>
        <taxon>Bacillati</taxon>
        <taxon>Actinomycetota</taxon>
        <taxon>Actinomycetes</taxon>
        <taxon>Streptosporangiales</taxon>
        <taxon>Thermomonosporaceae</taxon>
        <taxon>Actinomadura</taxon>
    </lineage>
</organism>
<protein>
    <submittedName>
        <fullName evidence="4">Serine hydrolase</fullName>
    </submittedName>
</protein>
<dbReference type="InterPro" id="IPR012338">
    <property type="entry name" value="Beta-lactam/transpept-like"/>
</dbReference>
<evidence type="ECO:0000259" key="3">
    <source>
        <dbReference type="Pfam" id="PF13354"/>
    </source>
</evidence>
<dbReference type="SUPFAM" id="SSF56601">
    <property type="entry name" value="beta-lactamase/transpeptidase-like"/>
    <property type="match status" value="1"/>
</dbReference>
<feature type="domain" description="Beta-lactamase class A catalytic" evidence="3">
    <location>
        <begin position="143"/>
        <end position="262"/>
    </location>
</feature>
<dbReference type="Gene3D" id="3.40.710.10">
    <property type="entry name" value="DD-peptidase/beta-lactamase superfamily"/>
    <property type="match status" value="1"/>
</dbReference>
<dbReference type="EMBL" id="JBHTGP010000006">
    <property type="protein sequence ID" value="MFD0685515.1"/>
    <property type="molecule type" value="Genomic_DNA"/>
</dbReference>
<dbReference type="InterPro" id="IPR045155">
    <property type="entry name" value="Beta-lactam_cat"/>
</dbReference>
<feature type="signal peptide" evidence="2">
    <location>
        <begin position="1"/>
        <end position="24"/>
    </location>
</feature>
<evidence type="ECO:0000313" key="4">
    <source>
        <dbReference type="EMBL" id="MFD0685515.1"/>
    </source>
</evidence>
<evidence type="ECO:0000313" key="5">
    <source>
        <dbReference type="Proteomes" id="UP001597063"/>
    </source>
</evidence>
<evidence type="ECO:0000256" key="1">
    <source>
        <dbReference type="SAM" id="MobiDB-lite"/>
    </source>
</evidence>
<keyword evidence="2" id="KW-0732">Signal</keyword>
<dbReference type="Proteomes" id="UP001597063">
    <property type="component" value="Unassembled WGS sequence"/>
</dbReference>
<name>A0ABW2XM27_9ACTN</name>
<feature type="region of interest" description="Disordered" evidence="1">
    <location>
        <begin position="31"/>
        <end position="65"/>
    </location>
</feature>